<dbReference type="RefSeq" id="WP_235178320.1">
    <property type="nucleotide sequence ID" value="NZ_JAKFFV010000008.1"/>
</dbReference>
<organism evidence="1 2">
    <name type="scientific">Dyadobacter chenhuakuii</name>
    <dbReference type="NCBI Taxonomy" id="2909339"/>
    <lineage>
        <taxon>Bacteria</taxon>
        <taxon>Pseudomonadati</taxon>
        <taxon>Bacteroidota</taxon>
        <taxon>Cytophagia</taxon>
        <taxon>Cytophagales</taxon>
        <taxon>Spirosomataceae</taxon>
        <taxon>Dyadobacter</taxon>
    </lineage>
</organism>
<keyword evidence="1" id="KW-0378">Hydrolase</keyword>
<name>A0A9X1QFZ0_9BACT</name>
<gene>
    <name evidence="1" type="ORF">L0661_14985</name>
</gene>
<dbReference type="GO" id="GO:0004519">
    <property type="term" value="F:endonuclease activity"/>
    <property type="evidence" value="ECO:0007669"/>
    <property type="project" value="UniProtKB-KW"/>
</dbReference>
<dbReference type="Proteomes" id="UP001139411">
    <property type="component" value="Unassembled WGS sequence"/>
</dbReference>
<evidence type="ECO:0000313" key="2">
    <source>
        <dbReference type="Proteomes" id="UP001139411"/>
    </source>
</evidence>
<keyword evidence="1" id="KW-0540">Nuclease</keyword>
<dbReference type="AlphaFoldDB" id="A0A9X1QFZ0"/>
<dbReference type="EMBL" id="JAKFFV010000008">
    <property type="protein sequence ID" value="MCF2499623.1"/>
    <property type="molecule type" value="Genomic_DNA"/>
</dbReference>
<proteinExistence type="predicted"/>
<reference evidence="1" key="1">
    <citation type="submission" date="2022-01" db="EMBL/GenBank/DDBJ databases">
        <title>Novel species in genus Dyadobacter.</title>
        <authorList>
            <person name="Ma C."/>
        </authorList>
    </citation>
    <scope>NUCLEOTIDE SEQUENCE</scope>
    <source>
        <strain evidence="1">CY357</strain>
    </source>
</reference>
<protein>
    <submittedName>
        <fullName evidence="1">Uma2 family endonuclease</fullName>
    </submittedName>
</protein>
<accession>A0A9X1QFZ0</accession>
<sequence length="215" mass="24477">MSKSIGHMIASSNPQRVLPKTISAKNIPDVLIHEIIDGIPLYRKGYRDVLAKTKTVEDIMGCSSLQFFIIDYLLRLLYKGIDENQYIIATNEAGIHIDKRNNLSGDMMLFDRDVLTIDKINKHYAQVHPKISIEIDLDIELETFTQEGYMNIKTKKLLDFGADKVIWFLTQSKSVMTATNDGTWKTVDWNEDVDILDGIICNVGKYLKDKGSEFA</sequence>
<keyword evidence="1" id="KW-0255">Endonuclease</keyword>
<evidence type="ECO:0000313" key="1">
    <source>
        <dbReference type="EMBL" id="MCF2499623.1"/>
    </source>
</evidence>
<comment type="caution">
    <text evidence="1">The sequence shown here is derived from an EMBL/GenBank/DDBJ whole genome shotgun (WGS) entry which is preliminary data.</text>
</comment>